<proteinExistence type="predicted"/>
<organism evidence="1 2">
    <name type="scientific">Lasiodiplodia mahajangana</name>
    <dbReference type="NCBI Taxonomy" id="1108764"/>
    <lineage>
        <taxon>Eukaryota</taxon>
        <taxon>Fungi</taxon>
        <taxon>Dikarya</taxon>
        <taxon>Ascomycota</taxon>
        <taxon>Pezizomycotina</taxon>
        <taxon>Dothideomycetes</taxon>
        <taxon>Dothideomycetes incertae sedis</taxon>
        <taxon>Botryosphaeriales</taxon>
        <taxon>Botryosphaeriaceae</taxon>
        <taxon>Lasiodiplodia</taxon>
    </lineage>
</organism>
<gene>
    <name evidence="1" type="ORF">O1611_g6948</name>
</gene>
<reference evidence="1" key="1">
    <citation type="submission" date="2022-12" db="EMBL/GenBank/DDBJ databases">
        <title>Genome Sequence of Lasiodiplodia mahajangana.</title>
        <authorList>
            <person name="Buettner E."/>
        </authorList>
    </citation>
    <scope>NUCLEOTIDE SEQUENCE</scope>
    <source>
        <strain evidence="1">VT137</strain>
    </source>
</reference>
<sequence length="77" mass="7620">MPKNKGQGKAMTPSAAAQIQSSQARNGGDMSSGGFAARAQSAAARNENSGYSSFGHQTTNKQGAGNGSTTGSGQGKK</sequence>
<accession>A0ACC2JGU5</accession>
<dbReference type="Proteomes" id="UP001153332">
    <property type="component" value="Unassembled WGS sequence"/>
</dbReference>
<dbReference type="EMBL" id="JAPUUL010001740">
    <property type="protein sequence ID" value="KAJ8126690.1"/>
    <property type="molecule type" value="Genomic_DNA"/>
</dbReference>
<keyword evidence="2" id="KW-1185">Reference proteome</keyword>
<protein>
    <submittedName>
        <fullName evidence="1">Uncharacterized protein</fullName>
    </submittedName>
</protein>
<evidence type="ECO:0000313" key="2">
    <source>
        <dbReference type="Proteomes" id="UP001153332"/>
    </source>
</evidence>
<name>A0ACC2JGU5_9PEZI</name>
<comment type="caution">
    <text evidence="1">The sequence shown here is derived from an EMBL/GenBank/DDBJ whole genome shotgun (WGS) entry which is preliminary data.</text>
</comment>
<evidence type="ECO:0000313" key="1">
    <source>
        <dbReference type="EMBL" id="KAJ8126690.1"/>
    </source>
</evidence>